<proteinExistence type="predicted"/>
<protein>
    <recommendedName>
        <fullName evidence="3">Type II toxin-antitoxin system RelE/ParE family toxin</fullName>
    </recommendedName>
</protein>
<sequence length="82" mass="8769">MIYRAELSVKALGQLSGFPPSAMDALIEALSWVIEYPADPLRTFPTTDPYVRSAEFGGAGLVTYRIDDAAYLVTVADVTGVG</sequence>
<dbReference type="EMBL" id="JBHSFN010000003">
    <property type="protein sequence ID" value="MFC4585839.1"/>
    <property type="molecule type" value="Genomic_DNA"/>
</dbReference>
<organism evidence="1 2">
    <name type="scientific">Sphaerisporangium corydalis</name>
    <dbReference type="NCBI Taxonomy" id="1441875"/>
    <lineage>
        <taxon>Bacteria</taxon>
        <taxon>Bacillati</taxon>
        <taxon>Actinomycetota</taxon>
        <taxon>Actinomycetes</taxon>
        <taxon>Streptosporangiales</taxon>
        <taxon>Streptosporangiaceae</taxon>
        <taxon>Sphaerisporangium</taxon>
    </lineage>
</organism>
<accession>A0ABV9ECQ5</accession>
<reference evidence="2" key="1">
    <citation type="journal article" date="2019" name="Int. J. Syst. Evol. Microbiol.">
        <title>The Global Catalogue of Microorganisms (GCM) 10K type strain sequencing project: providing services to taxonomists for standard genome sequencing and annotation.</title>
        <authorList>
            <consortium name="The Broad Institute Genomics Platform"/>
            <consortium name="The Broad Institute Genome Sequencing Center for Infectious Disease"/>
            <person name="Wu L."/>
            <person name="Ma J."/>
        </authorList>
    </citation>
    <scope>NUCLEOTIDE SEQUENCE [LARGE SCALE GENOMIC DNA]</scope>
    <source>
        <strain evidence="2">CCUG 49560</strain>
    </source>
</reference>
<keyword evidence="2" id="KW-1185">Reference proteome</keyword>
<gene>
    <name evidence="1" type="ORF">ACFO8L_07140</name>
</gene>
<comment type="caution">
    <text evidence="1">The sequence shown here is derived from an EMBL/GenBank/DDBJ whole genome shotgun (WGS) entry which is preliminary data.</text>
</comment>
<name>A0ABV9ECQ5_9ACTN</name>
<dbReference type="Proteomes" id="UP001595891">
    <property type="component" value="Unassembled WGS sequence"/>
</dbReference>
<evidence type="ECO:0008006" key="3">
    <source>
        <dbReference type="Google" id="ProtNLM"/>
    </source>
</evidence>
<evidence type="ECO:0000313" key="2">
    <source>
        <dbReference type="Proteomes" id="UP001595891"/>
    </source>
</evidence>
<evidence type="ECO:0000313" key="1">
    <source>
        <dbReference type="EMBL" id="MFC4585839.1"/>
    </source>
</evidence>
<dbReference type="RefSeq" id="WP_262841178.1">
    <property type="nucleotide sequence ID" value="NZ_JANZYP010000004.1"/>
</dbReference>